<evidence type="ECO:0000313" key="1">
    <source>
        <dbReference type="EMBL" id="GAM00569.1"/>
    </source>
</evidence>
<keyword evidence="2" id="KW-1185">Reference proteome</keyword>
<dbReference type="eggNOG" id="ENOG50315BZ">
    <property type="taxonomic scope" value="Bacteria"/>
</dbReference>
<proteinExistence type="predicted"/>
<name>A0A0A1W6M2_9SPHN</name>
<dbReference type="EMBL" id="BBPI01000034">
    <property type="protein sequence ID" value="GAM00569.1"/>
    <property type="molecule type" value="Genomic_DNA"/>
</dbReference>
<organism evidence="1 2">
    <name type="scientific">Sphingomonas parapaucimobilis NBRC 15100</name>
    <dbReference type="NCBI Taxonomy" id="1219049"/>
    <lineage>
        <taxon>Bacteria</taxon>
        <taxon>Pseudomonadati</taxon>
        <taxon>Pseudomonadota</taxon>
        <taxon>Alphaproteobacteria</taxon>
        <taxon>Sphingomonadales</taxon>
        <taxon>Sphingomonadaceae</taxon>
        <taxon>Sphingomonas</taxon>
    </lineage>
</organism>
<gene>
    <name evidence="1" type="ORF">SP5_034_01440</name>
</gene>
<accession>A0A0A1W6M2</accession>
<dbReference type="Proteomes" id="UP000032305">
    <property type="component" value="Unassembled WGS sequence"/>
</dbReference>
<protein>
    <submittedName>
        <fullName evidence="1">Uncharacterized protein</fullName>
    </submittedName>
</protein>
<dbReference type="OrthoDB" id="7566370at2"/>
<evidence type="ECO:0000313" key="2">
    <source>
        <dbReference type="Proteomes" id="UP000032305"/>
    </source>
</evidence>
<dbReference type="RefSeq" id="WP_042485641.1">
    <property type="nucleotide sequence ID" value="NZ_BBPI01000034.1"/>
</dbReference>
<reference evidence="1 2" key="1">
    <citation type="submission" date="2014-11" db="EMBL/GenBank/DDBJ databases">
        <title>Whole genome shotgun sequence of Sphingomonas parapaucimobilis NBRC 15100.</title>
        <authorList>
            <person name="Katano-Makiyama Y."/>
            <person name="Hosoyama A."/>
            <person name="Hashimoto M."/>
            <person name="Hosoyama Y."/>
            <person name="Noguchi M."/>
            <person name="Numata M."/>
            <person name="Tsuchikane K."/>
            <person name="Hirakata S."/>
            <person name="Uohara A."/>
            <person name="Shimodaira J."/>
            <person name="Ohji S."/>
            <person name="Ichikawa N."/>
            <person name="Kimura A."/>
            <person name="Yamazoe A."/>
            <person name="Fujita N."/>
        </authorList>
    </citation>
    <scope>NUCLEOTIDE SEQUENCE [LARGE SCALE GENOMIC DNA]</scope>
    <source>
        <strain evidence="1 2">NBRC 15100</strain>
    </source>
</reference>
<sequence length="198" mass="21579">MIIVPMPTSPTAASEIPWKLKQPSQSNRGWKGKRRTTILPEAARWSAEVDMPVIRGEASFRPWRSFLAQLQGRANAFKLVAVEGPQFKFHQVVVIDGTGQKGGTLKTRGWQPGARLLDGMFITAGDRLLQVIGDHPIVGADGKLTVTVLPTIPEGLADGAHVEVRLPYALMSLDTDEQGWTVGVGQQYKVSFPVVEAL</sequence>
<comment type="caution">
    <text evidence="1">The sequence shown here is derived from an EMBL/GenBank/DDBJ whole genome shotgun (WGS) entry which is preliminary data.</text>
</comment>
<dbReference type="AlphaFoldDB" id="A0A0A1W6M2"/>